<sequence>MALHVTASVTDTAAASASAITKCLTKCPHGFCNDFPENYKPPSGFYFEVNDDSLIVQVADFGLAKITFDVATHVLTPCDGDFREYLLL</sequence>
<gene>
    <name evidence="1" type="ORF">L6452_20073</name>
</gene>
<reference evidence="2" key="1">
    <citation type="journal article" date="2022" name="Mol. Ecol. Resour.">
        <title>The genomes of chicory, endive, great burdock and yacon provide insights into Asteraceae palaeo-polyploidization history and plant inulin production.</title>
        <authorList>
            <person name="Fan W."/>
            <person name="Wang S."/>
            <person name="Wang H."/>
            <person name="Wang A."/>
            <person name="Jiang F."/>
            <person name="Liu H."/>
            <person name="Zhao H."/>
            <person name="Xu D."/>
            <person name="Zhang Y."/>
        </authorList>
    </citation>
    <scope>NUCLEOTIDE SEQUENCE [LARGE SCALE GENOMIC DNA]</scope>
    <source>
        <strain evidence="2">cv. Niubang</strain>
    </source>
</reference>
<proteinExistence type="predicted"/>
<comment type="caution">
    <text evidence="1">The sequence shown here is derived from an EMBL/GenBank/DDBJ whole genome shotgun (WGS) entry which is preliminary data.</text>
</comment>
<dbReference type="EMBL" id="CM042052">
    <property type="protein sequence ID" value="KAI3719179.1"/>
    <property type="molecule type" value="Genomic_DNA"/>
</dbReference>
<protein>
    <submittedName>
        <fullName evidence="1">Uncharacterized protein</fullName>
    </submittedName>
</protein>
<evidence type="ECO:0000313" key="1">
    <source>
        <dbReference type="EMBL" id="KAI3719179.1"/>
    </source>
</evidence>
<evidence type="ECO:0000313" key="2">
    <source>
        <dbReference type="Proteomes" id="UP001055879"/>
    </source>
</evidence>
<name>A0ACB9B9W2_ARCLA</name>
<dbReference type="Proteomes" id="UP001055879">
    <property type="component" value="Linkage Group LG06"/>
</dbReference>
<accession>A0ACB9B9W2</accession>
<reference evidence="1 2" key="2">
    <citation type="journal article" date="2022" name="Mol. Ecol. Resour.">
        <title>The genomes of chicory, endive, great burdock and yacon provide insights into Asteraceae paleo-polyploidization history and plant inulin production.</title>
        <authorList>
            <person name="Fan W."/>
            <person name="Wang S."/>
            <person name="Wang H."/>
            <person name="Wang A."/>
            <person name="Jiang F."/>
            <person name="Liu H."/>
            <person name="Zhao H."/>
            <person name="Xu D."/>
            <person name="Zhang Y."/>
        </authorList>
    </citation>
    <scope>NUCLEOTIDE SEQUENCE [LARGE SCALE GENOMIC DNA]</scope>
    <source>
        <strain evidence="2">cv. Niubang</strain>
    </source>
</reference>
<keyword evidence="2" id="KW-1185">Reference proteome</keyword>
<organism evidence="1 2">
    <name type="scientific">Arctium lappa</name>
    <name type="common">Greater burdock</name>
    <name type="synonym">Lappa major</name>
    <dbReference type="NCBI Taxonomy" id="4217"/>
    <lineage>
        <taxon>Eukaryota</taxon>
        <taxon>Viridiplantae</taxon>
        <taxon>Streptophyta</taxon>
        <taxon>Embryophyta</taxon>
        <taxon>Tracheophyta</taxon>
        <taxon>Spermatophyta</taxon>
        <taxon>Magnoliopsida</taxon>
        <taxon>eudicotyledons</taxon>
        <taxon>Gunneridae</taxon>
        <taxon>Pentapetalae</taxon>
        <taxon>asterids</taxon>
        <taxon>campanulids</taxon>
        <taxon>Asterales</taxon>
        <taxon>Asteraceae</taxon>
        <taxon>Carduoideae</taxon>
        <taxon>Cardueae</taxon>
        <taxon>Arctiinae</taxon>
        <taxon>Arctium</taxon>
    </lineage>
</organism>